<protein>
    <submittedName>
        <fullName evidence="2">Uncharacterized protein</fullName>
    </submittedName>
</protein>
<dbReference type="EMBL" id="AJWN02000035">
    <property type="protein sequence ID" value="OEE62590.1"/>
    <property type="molecule type" value="Genomic_DNA"/>
</dbReference>
<evidence type="ECO:0000313" key="3">
    <source>
        <dbReference type="Proteomes" id="UP000095039"/>
    </source>
</evidence>
<reference evidence="2 3" key="1">
    <citation type="journal article" date="2012" name="Science">
        <title>Ecological populations of bacteria act as socially cohesive units of antibiotic production and resistance.</title>
        <authorList>
            <person name="Cordero O.X."/>
            <person name="Wildschutte H."/>
            <person name="Kirkup B."/>
            <person name="Proehl S."/>
            <person name="Ngo L."/>
            <person name="Hussain F."/>
            <person name="Le Roux F."/>
            <person name="Mincer T."/>
            <person name="Polz M.F."/>
        </authorList>
    </citation>
    <scope>NUCLEOTIDE SEQUENCE [LARGE SCALE GENOMIC DNA]</scope>
    <source>
        <strain evidence="2 3">FF-454</strain>
    </source>
</reference>
<sequence length="162" mass="18259">MTANEHIANFQTNTKEPKLWQVSLSLCLISVLMGITILAVEVIFGLEMPNSGVLSTVIPTMMTGFYFGHKNEALMVSRTRWLAVMVWTGMSLLYVAGLMRFYDFTLADLTAEFGSLFVWIGFAFILIMTVVSCFMIKSGEKIGIKNRVKVREKQLAKEKQSE</sequence>
<feature type="transmembrane region" description="Helical" evidence="1">
    <location>
        <begin position="24"/>
        <end position="46"/>
    </location>
</feature>
<evidence type="ECO:0000313" key="2">
    <source>
        <dbReference type="EMBL" id="OEE62590.1"/>
    </source>
</evidence>
<name>A0A1E5CAS5_9GAMM</name>
<feature type="transmembrane region" description="Helical" evidence="1">
    <location>
        <begin position="81"/>
        <end position="102"/>
    </location>
</feature>
<feature type="transmembrane region" description="Helical" evidence="1">
    <location>
        <begin position="52"/>
        <end position="69"/>
    </location>
</feature>
<gene>
    <name evidence="2" type="ORF">A1OK_07235</name>
</gene>
<dbReference type="Proteomes" id="UP000095039">
    <property type="component" value="Unassembled WGS sequence"/>
</dbReference>
<evidence type="ECO:0000256" key="1">
    <source>
        <dbReference type="SAM" id="Phobius"/>
    </source>
</evidence>
<keyword evidence="1" id="KW-0472">Membrane</keyword>
<keyword evidence="1" id="KW-0812">Transmembrane</keyword>
<dbReference type="AlphaFoldDB" id="A0A1E5CAS5"/>
<comment type="caution">
    <text evidence="2">The sequence shown here is derived from an EMBL/GenBank/DDBJ whole genome shotgun (WGS) entry which is preliminary data.</text>
</comment>
<keyword evidence="1" id="KW-1133">Transmembrane helix</keyword>
<keyword evidence="3" id="KW-1185">Reference proteome</keyword>
<accession>A0A1E5CAS5</accession>
<feature type="transmembrane region" description="Helical" evidence="1">
    <location>
        <begin position="114"/>
        <end position="136"/>
    </location>
</feature>
<proteinExistence type="predicted"/>
<organism evidence="2 3">
    <name type="scientific">Enterovibrio norvegicus FF-454</name>
    <dbReference type="NCBI Taxonomy" id="1185651"/>
    <lineage>
        <taxon>Bacteria</taxon>
        <taxon>Pseudomonadati</taxon>
        <taxon>Pseudomonadota</taxon>
        <taxon>Gammaproteobacteria</taxon>
        <taxon>Vibrionales</taxon>
        <taxon>Vibrionaceae</taxon>
        <taxon>Enterovibrio</taxon>
    </lineage>
</organism>
<dbReference type="RefSeq" id="WP_016961560.1">
    <property type="nucleotide sequence ID" value="NZ_AJWN02000035.1"/>
</dbReference>